<evidence type="ECO:0000313" key="5">
    <source>
        <dbReference type="Proteomes" id="UP001328107"/>
    </source>
</evidence>
<keyword evidence="2" id="KW-1133">Transmembrane helix</keyword>
<sequence length="444" mass="48938">MRIREIISIFFAVFAVTESRVTFPFSTVVQGSGNPSDKNAAIDCPDGCTIYVNTGTIEGGILKGDGRAAFGNKIVNFKGIVGENPLEPQGYELPPAANAYIIQTSNYGGRTSNFVVYSVSRNAPNNETRVFVPQRDKDVVLDGNNRYTTILSQSSGLDFYKFCGTFPSGYPKIYATGYDVLGELFEGTSCVPVYQARSQINAEQSILTVKSPIVTVDFGYVGRHSVSVKESNGYKPHKSADSSTVYTSSGFVGCPFVYDELYDFQNSGFEDTFSMKADSFDMSVYYHGMKNPCKLKFRMNQNSYNVFSADPSFFNKSYGRGAFNVDLSWRGDCGKSPNVAIQIDFGTKQPISAKPRQVSHEDSHATSVSTSASDTARTTDPTSESDQRCDCCTKLQSELAEIRRTSTTTKAEGGFFTGWMWVAASAIIAILAFVWYRRRSNQYQ</sequence>
<feature type="transmembrane region" description="Helical" evidence="2">
    <location>
        <begin position="418"/>
        <end position="436"/>
    </location>
</feature>
<evidence type="ECO:0000313" key="4">
    <source>
        <dbReference type="EMBL" id="GMR30719.1"/>
    </source>
</evidence>
<feature type="region of interest" description="Disordered" evidence="1">
    <location>
        <begin position="352"/>
        <end position="388"/>
    </location>
</feature>
<feature type="signal peptide" evidence="3">
    <location>
        <begin position="1"/>
        <end position="19"/>
    </location>
</feature>
<proteinExistence type="predicted"/>
<comment type="caution">
    <text evidence="4">The sequence shown here is derived from an EMBL/GenBank/DDBJ whole genome shotgun (WGS) entry which is preliminary data.</text>
</comment>
<gene>
    <name evidence="4" type="ORF">PMAYCL1PPCAC_00914</name>
</gene>
<protein>
    <submittedName>
        <fullName evidence="4">Uncharacterized protein</fullName>
    </submittedName>
</protein>
<name>A0AAN4YZL1_9BILA</name>
<keyword evidence="2" id="KW-0472">Membrane</keyword>
<keyword evidence="2" id="KW-0812">Transmembrane</keyword>
<organism evidence="4 5">
    <name type="scientific">Pristionchus mayeri</name>
    <dbReference type="NCBI Taxonomy" id="1317129"/>
    <lineage>
        <taxon>Eukaryota</taxon>
        <taxon>Metazoa</taxon>
        <taxon>Ecdysozoa</taxon>
        <taxon>Nematoda</taxon>
        <taxon>Chromadorea</taxon>
        <taxon>Rhabditida</taxon>
        <taxon>Rhabditina</taxon>
        <taxon>Diplogasteromorpha</taxon>
        <taxon>Diplogasteroidea</taxon>
        <taxon>Neodiplogasteridae</taxon>
        <taxon>Pristionchus</taxon>
    </lineage>
</organism>
<keyword evidence="5" id="KW-1185">Reference proteome</keyword>
<dbReference type="AlphaFoldDB" id="A0AAN4YZL1"/>
<keyword evidence="3" id="KW-0732">Signal</keyword>
<dbReference type="EMBL" id="BTRK01000001">
    <property type="protein sequence ID" value="GMR30719.1"/>
    <property type="molecule type" value="Genomic_DNA"/>
</dbReference>
<reference evidence="5" key="1">
    <citation type="submission" date="2022-10" db="EMBL/GenBank/DDBJ databases">
        <title>Genome assembly of Pristionchus species.</title>
        <authorList>
            <person name="Yoshida K."/>
            <person name="Sommer R.J."/>
        </authorList>
    </citation>
    <scope>NUCLEOTIDE SEQUENCE [LARGE SCALE GENOMIC DNA]</scope>
    <source>
        <strain evidence="5">RS5460</strain>
    </source>
</reference>
<feature type="chain" id="PRO_5042922626" evidence="3">
    <location>
        <begin position="20"/>
        <end position="444"/>
    </location>
</feature>
<dbReference type="Proteomes" id="UP001328107">
    <property type="component" value="Unassembled WGS sequence"/>
</dbReference>
<feature type="compositionally biased region" description="Low complexity" evidence="1">
    <location>
        <begin position="365"/>
        <end position="382"/>
    </location>
</feature>
<evidence type="ECO:0000256" key="3">
    <source>
        <dbReference type="SAM" id="SignalP"/>
    </source>
</evidence>
<accession>A0AAN4YZL1</accession>
<evidence type="ECO:0000256" key="1">
    <source>
        <dbReference type="SAM" id="MobiDB-lite"/>
    </source>
</evidence>
<evidence type="ECO:0000256" key="2">
    <source>
        <dbReference type="SAM" id="Phobius"/>
    </source>
</evidence>